<dbReference type="AlphaFoldDB" id="A0A553I8L5"/>
<comment type="caution">
    <text evidence="1">The sequence shown here is derived from an EMBL/GenBank/DDBJ whole genome shotgun (WGS) entry which is preliminary data.</text>
</comment>
<dbReference type="OrthoDB" id="10254945at2759"/>
<dbReference type="STRING" id="2512241.A0A553I8L5"/>
<organism evidence="1 2">
    <name type="scientific">Xylaria flabelliformis</name>
    <dbReference type="NCBI Taxonomy" id="2512241"/>
    <lineage>
        <taxon>Eukaryota</taxon>
        <taxon>Fungi</taxon>
        <taxon>Dikarya</taxon>
        <taxon>Ascomycota</taxon>
        <taxon>Pezizomycotina</taxon>
        <taxon>Sordariomycetes</taxon>
        <taxon>Xylariomycetidae</taxon>
        <taxon>Xylariales</taxon>
        <taxon>Xylariaceae</taxon>
        <taxon>Xylaria</taxon>
    </lineage>
</organism>
<sequence length="772" mass="88372">MARAGPLSPWAQRFGHDQDGRNAFVDDVVHHSGFAPSLPSLHPKYYADKPPVDNARTASGLDYLFASEAFQNYYLKGSYSWMVGPLMRYVRFSERTGLISGGHRAADNDPVDPGNAAALMPLINPPDSTDSANPVNLAGKAAAENQEETLEDLALKIFHSERVQVDESKWFGFLRKDRWLDWDRPQTLFDGGNWSVDNPKVWEILSISIELLDRVVKALVADKHVMLEAVLYGAYINWEDAYHTPPPFKGAHLLLSLEHIRMLCNARQAPCVHGFIALFTPGHYAARLEHLLREQTWTFVEDFLGSGTWGVTLGQLGDLIGIDVGPIRTLMAGNITIAERCMLQFSLMTTMLHEMIHALNRSRKVDQTWPAYLPPISFLNHPETSEPLLNDDAAVEMGFAAEQRIFGGQLVLGPMYCDDLPFGAYISDWPSPFEGSPDKDIVADHWAFQPGRIMHITRLPALFTSKILSAEFWDDATIARKSANHFHCDRLFVSDTISAGRDSDMVYSAARLHPNAGVMPKAGELEMIADWLHRKWDWEQRRAGWFEQSWQEWRRTPWSDVRSRQRIIKFGRKFGRRNRIECEWIALTLLGAVECCETRDIYIQNLPPYKEDNKWVFHAMGLLMLAALPIRNYAIESDENINRTWRFISREGTAERLKGVKESYHSHRIDERRIPASVLHDPLGRPGPVEADNFYQEDYLDVLGRLVNYLARNDVAVSHPWLQQIMNTAHDLRRQRRDVSRSKLSWAEWRFTIPTYDTSLSRFQYGRWTVQA</sequence>
<keyword evidence="2" id="KW-1185">Reference proteome</keyword>
<evidence type="ECO:0000313" key="2">
    <source>
        <dbReference type="Proteomes" id="UP000319160"/>
    </source>
</evidence>
<evidence type="ECO:0000313" key="1">
    <source>
        <dbReference type="EMBL" id="TRX96522.1"/>
    </source>
</evidence>
<protein>
    <submittedName>
        <fullName evidence="1">Uncharacterized protein</fullName>
    </submittedName>
</protein>
<reference evidence="2" key="1">
    <citation type="submission" date="2019-06" db="EMBL/GenBank/DDBJ databases">
        <title>Draft genome sequence of the griseofulvin-producing fungus Xylaria cubensis strain G536.</title>
        <authorList>
            <person name="Mead M.E."/>
            <person name="Raja H.A."/>
            <person name="Steenwyk J.L."/>
            <person name="Knowles S.L."/>
            <person name="Oberlies N.H."/>
            <person name="Rokas A."/>
        </authorList>
    </citation>
    <scope>NUCLEOTIDE SEQUENCE [LARGE SCALE GENOMIC DNA]</scope>
    <source>
        <strain evidence="2">G536</strain>
    </source>
</reference>
<name>A0A553I8L5_9PEZI</name>
<dbReference type="EMBL" id="VFLP01000011">
    <property type="protein sequence ID" value="TRX96522.1"/>
    <property type="molecule type" value="Genomic_DNA"/>
</dbReference>
<proteinExistence type="predicted"/>
<gene>
    <name evidence="1" type="ORF">FHL15_002794</name>
</gene>
<dbReference type="Proteomes" id="UP000319160">
    <property type="component" value="Unassembled WGS sequence"/>
</dbReference>
<accession>A0A553I8L5</accession>